<evidence type="ECO:0000313" key="4">
    <source>
        <dbReference type="Proteomes" id="UP000462152"/>
    </source>
</evidence>
<evidence type="ECO:0000256" key="2">
    <source>
        <dbReference type="SAM" id="Phobius"/>
    </source>
</evidence>
<keyword evidence="2" id="KW-1133">Transmembrane helix</keyword>
<dbReference type="OrthoDB" id="4808029at2"/>
<name>A0A7K1LEP5_9MICC</name>
<evidence type="ECO:0000313" key="3">
    <source>
        <dbReference type="EMBL" id="MUN53665.1"/>
    </source>
</evidence>
<dbReference type="InterPro" id="IPR025338">
    <property type="entry name" value="DUF4244"/>
</dbReference>
<accession>A0A7K1LEP5</accession>
<dbReference type="Proteomes" id="UP000462152">
    <property type="component" value="Unassembled WGS sequence"/>
</dbReference>
<feature type="compositionally biased region" description="Basic and acidic residues" evidence="1">
    <location>
        <begin position="12"/>
        <end position="28"/>
    </location>
</feature>
<gene>
    <name evidence="3" type="ORF">GMA10_00205</name>
</gene>
<dbReference type="AlphaFoldDB" id="A0A7K1LEP5"/>
<dbReference type="EMBL" id="WOGT01000001">
    <property type="protein sequence ID" value="MUN53665.1"/>
    <property type="molecule type" value="Genomic_DNA"/>
</dbReference>
<feature type="transmembrane region" description="Helical" evidence="2">
    <location>
        <begin position="64"/>
        <end position="82"/>
    </location>
</feature>
<reference evidence="3 4" key="1">
    <citation type="submission" date="2019-12" db="EMBL/GenBank/DDBJ databases">
        <authorList>
            <person name="Li J."/>
            <person name="Shi Y."/>
            <person name="Xu G."/>
            <person name="Xiao D."/>
            <person name="Ran X."/>
        </authorList>
    </citation>
    <scope>NUCLEOTIDE SEQUENCE [LARGE SCALE GENOMIC DNA]</scope>
    <source>
        <strain evidence="3 4">JCM 15915</strain>
    </source>
</reference>
<sequence length="102" mass="10909">MRPKLRHRTCRLGKERSMETTDITHDVPAEPPGTGAHTLPATKPLERVEPEDDHPELGATTAEYGIVMLAAVGFAGLLVAILKSGEVKELLLGVIRTALSTG</sequence>
<protein>
    <submittedName>
        <fullName evidence="3">DUF4244 domain-containing protein</fullName>
    </submittedName>
</protein>
<comment type="caution">
    <text evidence="3">The sequence shown here is derived from an EMBL/GenBank/DDBJ whole genome shotgun (WGS) entry which is preliminary data.</text>
</comment>
<feature type="compositionally biased region" description="Basic residues" evidence="1">
    <location>
        <begin position="1"/>
        <end position="11"/>
    </location>
</feature>
<keyword evidence="2" id="KW-0472">Membrane</keyword>
<proteinExistence type="predicted"/>
<organism evidence="3 4">
    <name type="scientific">Rothia koreensis</name>
    <dbReference type="NCBI Taxonomy" id="592378"/>
    <lineage>
        <taxon>Bacteria</taxon>
        <taxon>Bacillati</taxon>
        <taxon>Actinomycetota</taxon>
        <taxon>Actinomycetes</taxon>
        <taxon>Micrococcales</taxon>
        <taxon>Micrococcaceae</taxon>
        <taxon>Rothia</taxon>
    </lineage>
</organism>
<feature type="region of interest" description="Disordered" evidence="1">
    <location>
        <begin position="1"/>
        <end position="57"/>
    </location>
</feature>
<keyword evidence="2" id="KW-0812">Transmembrane</keyword>
<evidence type="ECO:0000256" key="1">
    <source>
        <dbReference type="SAM" id="MobiDB-lite"/>
    </source>
</evidence>
<dbReference type="Pfam" id="PF14029">
    <property type="entry name" value="DUF4244"/>
    <property type="match status" value="1"/>
</dbReference>
<keyword evidence="4" id="KW-1185">Reference proteome</keyword>